<dbReference type="SUPFAM" id="SSF50104">
    <property type="entry name" value="Translation proteins SH3-like domain"/>
    <property type="match status" value="1"/>
</dbReference>
<dbReference type="Pfam" id="PF01132">
    <property type="entry name" value="EFP"/>
    <property type="match status" value="1"/>
</dbReference>
<dbReference type="SMART" id="SM01185">
    <property type="entry name" value="EFP"/>
    <property type="match status" value="1"/>
</dbReference>
<protein>
    <recommendedName>
        <fullName evidence="8 9">Elongation factor P</fullName>
        <shortName evidence="8">EF-P</shortName>
    </recommendedName>
</protein>
<evidence type="ECO:0000259" key="12">
    <source>
        <dbReference type="SMART" id="SM01185"/>
    </source>
</evidence>
<dbReference type="AlphaFoldDB" id="A0A2K4ZEN7"/>
<dbReference type="UniPathway" id="UPA00345"/>
<evidence type="ECO:0000256" key="3">
    <source>
        <dbReference type="ARBA" id="ARBA00009479"/>
    </source>
</evidence>
<dbReference type="Gene3D" id="2.30.30.30">
    <property type="match status" value="1"/>
</dbReference>
<dbReference type="InterPro" id="IPR013852">
    <property type="entry name" value="Transl_elong_P/YeiP_CS"/>
</dbReference>
<gene>
    <name evidence="8 13" type="primary">efp</name>
    <name evidence="13" type="ORF">AMURIS_01633</name>
</gene>
<evidence type="ECO:0000256" key="8">
    <source>
        <dbReference type="HAMAP-Rule" id="MF_00141"/>
    </source>
</evidence>
<dbReference type="InterPro" id="IPR020599">
    <property type="entry name" value="Transl_elong_fac_P/YeiP"/>
</dbReference>
<keyword evidence="6 8" id="KW-0648">Protein biosynthesis</keyword>
<reference evidence="13 14" key="1">
    <citation type="submission" date="2018-01" db="EMBL/GenBank/DDBJ databases">
        <authorList>
            <person name="Gaut B.S."/>
            <person name="Morton B.R."/>
            <person name="Clegg M.T."/>
            <person name="Duvall M.R."/>
        </authorList>
    </citation>
    <scope>NUCLEOTIDE SEQUENCE [LARGE SCALE GENOMIC DNA]</scope>
    <source>
        <strain evidence="13">GP69</strain>
    </source>
</reference>
<evidence type="ECO:0000256" key="9">
    <source>
        <dbReference type="NCBIfam" id="TIGR00038"/>
    </source>
</evidence>
<dbReference type="InterPro" id="IPR012340">
    <property type="entry name" value="NA-bd_OB-fold"/>
</dbReference>
<comment type="pathway">
    <text evidence="2 8">Protein biosynthesis; polypeptide chain elongation.</text>
</comment>
<dbReference type="InterPro" id="IPR013185">
    <property type="entry name" value="Transl_elong_KOW-like"/>
</dbReference>
<dbReference type="InterPro" id="IPR014722">
    <property type="entry name" value="Rib_uL2_dom2"/>
</dbReference>
<dbReference type="FunFam" id="2.30.30.30:FF:000003">
    <property type="entry name" value="Elongation factor P"/>
    <property type="match status" value="1"/>
</dbReference>
<dbReference type="Gene3D" id="2.40.50.140">
    <property type="entry name" value="Nucleic acid-binding proteins"/>
    <property type="match status" value="2"/>
</dbReference>
<evidence type="ECO:0000256" key="6">
    <source>
        <dbReference type="ARBA" id="ARBA00022917"/>
    </source>
</evidence>
<dbReference type="GO" id="GO:0005829">
    <property type="term" value="C:cytosol"/>
    <property type="evidence" value="ECO:0007669"/>
    <property type="project" value="UniProtKB-ARBA"/>
</dbReference>
<evidence type="ECO:0000313" key="14">
    <source>
        <dbReference type="Proteomes" id="UP000236311"/>
    </source>
</evidence>
<proteinExistence type="inferred from homology"/>
<dbReference type="PANTHER" id="PTHR30053">
    <property type="entry name" value="ELONGATION FACTOR P"/>
    <property type="match status" value="1"/>
</dbReference>
<accession>A0A2K4ZEN7</accession>
<evidence type="ECO:0000256" key="10">
    <source>
        <dbReference type="RuleBase" id="RU004389"/>
    </source>
</evidence>
<dbReference type="Proteomes" id="UP000236311">
    <property type="component" value="Unassembled WGS sequence"/>
</dbReference>
<dbReference type="FunFam" id="2.40.50.140:FF:000009">
    <property type="entry name" value="Elongation factor P"/>
    <property type="match status" value="1"/>
</dbReference>
<evidence type="ECO:0000256" key="5">
    <source>
        <dbReference type="ARBA" id="ARBA00022768"/>
    </source>
</evidence>
<dbReference type="InterPro" id="IPR015365">
    <property type="entry name" value="Elong-fact-P_C"/>
</dbReference>
<dbReference type="Pfam" id="PF08207">
    <property type="entry name" value="EFP_N"/>
    <property type="match status" value="1"/>
</dbReference>
<dbReference type="EMBL" id="OFSM01000007">
    <property type="protein sequence ID" value="SOY28918.1"/>
    <property type="molecule type" value="Genomic_DNA"/>
</dbReference>
<dbReference type="PANTHER" id="PTHR30053:SF12">
    <property type="entry name" value="ELONGATION FACTOR P (EF-P) FAMILY PROTEIN"/>
    <property type="match status" value="1"/>
</dbReference>
<dbReference type="InterPro" id="IPR011768">
    <property type="entry name" value="Transl_elongation_fac_P"/>
</dbReference>
<feature type="domain" description="Translation elongation factor P/YeiP central" evidence="12">
    <location>
        <begin position="67"/>
        <end position="121"/>
    </location>
</feature>
<dbReference type="NCBIfam" id="NF001810">
    <property type="entry name" value="PRK00529.1"/>
    <property type="match status" value="1"/>
</dbReference>
<dbReference type="SUPFAM" id="SSF50249">
    <property type="entry name" value="Nucleic acid-binding proteins"/>
    <property type="match status" value="2"/>
</dbReference>
<evidence type="ECO:0000256" key="4">
    <source>
        <dbReference type="ARBA" id="ARBA00022490"/>
    </source>
</evidence>
<dbReference type="GO" id="GO:0003746">
    <property type="term" value="F:translation elongation factor activity"/>
    <property type="evidence" value="ECO:0007669"/>
    <property type="project" value="UniProtKB-UniRule"/>
</dbReference>
<keyword evidence="5 8" id="KW-0251">Elongation factor</keyword>
<evidence type="ECO:0000256" key="2">
    <source>
        <dbReference type="ARBA" id="ARBA00004815"/>
    </source>
</evidence>
<dbReference type="SMART" id="SM00841">
    <property type="entry name" value="Elong-fact-P_C"/>
    <property type="match status" value="1"/>
</dbReference>
<evidence type="ECO:0000256" key="7">
    <source>
        <dbReference type="ARBA" id="ARBA00025469"/>
    </source>
</evidence>
<dbReference type="InterPro" id="IPR008991">
    <property type="entry name" value="Translation_prot_SH3-like_sf"/>
</dbReference>
<feature type="domain" description="Elongation factor P C-terminal" evidence="11">
    <location>
        <begin position="129"/>
        <end position="184"/>
    </location>
</feature>
<name>A0A2K4ZEN7_9FIRM</name>
<keyword evidence="4 8" id="KW-0963">Cytoplasm</keyword>
<keyword evidence="14" id="KW-1185">Reference proteome</keyword>
<comment type="similarity">
    <text evidence="3 8 10">Belongs to the elongation factor P family.</text>
</comment>
<dbReference type="RefSeq" id="WP_103238986.1">
    <property type="nucleotide sequence ID" value="NZ_CANRXC010000014.1"/>
</dbReference>
<dbReference type="Pfam" id="PF09285">
    <property type="entry name" value="Elong-fact-P_C"/>
    <property type="match status" value="1"/>
</dbReference>
<organism evidence="13 14">
    <name type="scientific">Acetatifactor muris</name>
    <dbReference type="NCBI Taxonomy" id="879566"/>
    <lineage>
        <taxon>Bacteria</taxon>
        <taxon>Bacillati</taxon>
        <taxon>Bacillota</taxon>
        <taxon>Clostridia</taxon>
        <taxon>Lachnospirales</taxon>
        <taxon>Lachnospiraceae</taxon>
        <taxon>Acetatifactor</taxon>
    </lineage>
</organism>
<dbReference type="FunFam" id="2.40.50.140:FF:000004">
    <property type="entry name" value="Elongation factor P"/>
    <property type="match status" value="1"/>
</dbReference>
<sequence>MISAGDFRNGITIEYDNNVYQIIEFQHVKPGKGAAFVRTKLKNVKSGGVVEKTFRPTEKCPQARIDRKDMQYLYADGDLYYFMDTENYEQIALNNEAVGDALKFVKENEMCKICSHNGSVFSVEPPLFVELEITDTEPGFKGDTATGASKPATVETGAQVNVPLFVNQGDKIKIDTRTGEYLSRV</sequence>
<dbReference type="OrthoDB" id="9801844at2"/>
<evidence type="ECO:0000256" key="1">
    <source>
        <dbReference type="ARBA" id="ARBA00004496"/>
    </source>
</evidence>
<dbReference type="InterPro" id="IPR001059">
    <property type="entry name" value="Transl_elong_P/YeiP_cen"/>
</dbReference>
<dbReference type="PIRSF" id="PIRSF005901">
    <property type="entry name" value="EF-P"/>
    <property type="match status" value="1"/>
</dbReference>
<dbReference type="CDD" id="cd04470">
    <property type="entry name" value="S1_EF-P_repeat_1"/>
    <property type="match status" value="1"/>
</dbReference>
<dbReference type="CDD" id="cd05794">
    <property type="entry name" value="S1_EF-P_repeat_2"/>
    <property type="match status" value="1"/>
</dbReference>
<dbReference type="HAMAP" id="MF_00141">
    <property type="entry name" value="EF_P"/>
    <property type="match status" value="1"/>
</dbReference>
<evidence type="ECO:0000259" key="11">
    <source>
        <dbReference type="SMART" id="SM00841"/>
    </source>
</evidence>
<dbReference type="GO" id="GO:0043043">
    <property type="term" value="P:peptide biosynthetic process"/>
    <property type="evidence" value="ECO:0007669"/>
    <property type="project" value="InterPro"/>
</dbReference>
<dbReference type="NCBIfam" id="TIGR00038">
    <property type="entry name" value="efp"/>
    <property type="match status" value="1"/>
</dbReference>
<evidence type="ECO:0000313" key="13">
    <source>
        <dbReference type="EMBL" id="SOY28918.1"/>
    </source>
</evidence>
<comment type="subcellular location">
    <subcellularLocation>
        <location evidence="1 8">Cytoplasm</location>
    </subcellularLocation>
</comment>
<dbReference type="PROSITE" id="PS01275">
    <property type="entry name" value="EFP"/>
    <property type="match status" value="1"/>
</dbReference>
<comment type="function">
    <text evidence="7 8">Involved in peptide bond synthesis. Stimulates efficient translation and peptide-bond synthesis on native or reconstituted 70S ribosomes in vitro. Probably functions indirectly by altering the affinity of the ribosome for aminoacyl-tRNA, thus increasing their reactivity as acceptors for peptidyl transferase.</text>
</comment>